<feature type="transmembrane region" description="Helical" evidence="6">
    <location>
        <begin position="311"/>
        <end position="330"/>
    </location>
</feature>
<dbReference type="EMBL" id="PZZP01000003">
    <property type="protein sequence ID" value="PTM54714.1"/>
    <property type="molecule type" value="Genomic_DNA"/>
</dbReference>
<evidence type="ECO:0000256" key="5">
    <source>
        <dbReference type="ARBA" id="ARBA00023136"/>
    </source>
</evidence>
<keyword evidence="4 6" id="KW-1133">Transmembrane helix</keyword>
<evidence type="ECO:0000256" key="3">
    <source>
        <dbReference type="ARBA" id="ARBA00022692"/>
    </source>
</evidence>
<organism evidence="7 8">
    <name type="scientific">Desmospora activa DSM 45169</name>
    <dbReference type="NCBI Taxonomy" id="1121389"/>
    <lineage>
        <taxon>Bacteria</taxon>
        <taxon>Bacillati</taxon>
        <taxon>Bacillota</taxon>
        <taxon>Bacilli</taxon>
        <taxon>Bacillales</taxon>
        <taxon>Thermoactinomycetaceae</taxon>
        <taxon>Desmospora</taxon>
    </lineage>
</organism>
<dbReference type="OrthoDB" id="9787279at2"/>
<keyword evidence="5 6" id="KW-0472">Membrane</keyword>
<reference evidence="7 8" key="1">
    <citation type="submission" date="2018-04" db="EMBL/GenBank/DDBJ databases">
        <title>Genomic Encyclopedia of Archaeal and Bacterial Type Strains, Phase II (KMG-II): from individual species to whole genera.</title>
        <authorList>
            <person name="Goeker M."/>
        </authorList>
    </citation>
    <scope>NUCLEOTIDE SEQUENCE [LARGE SCALE GENOMIC DNA]</scope>
    <source>
        <strain evidence="7 8">DSM 45169</strain>
    </source>
</reference>
<name>A0A2T4Z1R9_9BACL</name>
<feature type="transmembrane region" description="Helical" evidence="6">
    <location>
        <begin position="143"/>
        <end position="163"/>
    </location>
</feature>
<protein>
    <submittedName>
        <fullName evidence="7">Cytosine permease</fullName>
    </submittedName>
</protein>
<feature type="transmembrane region" description="Helical" evidence="6">
    <location>
        <begin position="103"/>
        <end position="123"/>
    </location>
</feature>
<comment type="similarity">
    <text evidence="2">Belongs to the purine-cytosine permease (2.A.39) family.</text>
</comment>
<dbReference type="GO" id="GO:0015209">
    <property type="term" value="F:cytosine transmembrane transporter activity"/>
    <property type="evidence" value="ECO:0007669"/>
    <property type="project" value="InterPro"/>
</dbReference>
<keyword evidence="3 6" id="KW-0812">Transmembrane</keyword>
<dbReference type="InterPro" id="IPR001248">
    <property type="entry name" value="Pur-cyt_permease"/>
</dbReference>
<evidence type="ECO:0000313" key="8">
    <source>
        <dbReference type="Proteomes" id="UP000241639"/>
    </source>
</evidence>
<dbReference type="Gene3D" id="1.10.4160.10">
    <property type="entry name" value="Hydantoin permease"/>
    <property type="match status" value="1"/>
</dbReference>
<feature type="transmembrane region" description="Helical" evidence="6">
    <location>
        <begin position="380"/>
        <end position="398"/>
    </location>
</feature>
<comment type="caution">
    <text evidence="7">The sequence shown here is derived from an EMBL/GenBank/DDBJ whole genome shotgun (WGS) entry which is preliminary data.</text>
</comment>
<dbReference type="CDD" id="cd11484">
    <property type="entry name" value="SLC-NCS1sbd_CobB-like"/>
    <property type="match status" value="1"/>
</dbReference>
<comment type="subcellular location">
    <subcellularLocation>
        <location evidence="1">Membrane</location>
        <topology evidence="1">Multi-pass membrane protein</topology>
    </subcellularLocation>
</comment>
<gene>
    <name evidence="7" type="ORF">C8J48_3366</name>
</gene>
<dbReference type="AlphaFoldDB" id="A0A2T4Z1R9"/>
<dbReference type="PANTHER" id="PTHR30569">
    <property type="entry name" value="CYTOSINE TRANSPORTER CODB"/>
    <property type="match status" value="1"/>
</dbReference>
<evidence type="ECO:0000256" key="4">
    <source>
        <dbReference type="ARBA" id="ARBA00022989"/>
    </source>
</evidence>
<dbReference type="RefSeq" id="WP_107728349.1">
    <property type="nucleotide sequence ID" value="NZ_PZZP01000003.1"/>
</dbReference>
<dbReference type="InterPro" id="IPR030191">
    <property type="entry name" value="CodB"/>
</dbReference>
<dbReference type="Pfam" id="PF02133">
    <property type="entry name" value="Transp_cyt_pur"/>
    <property type="match status" value="1"/>
</dbReference>
<feature type="transmembrane region" description="Helical" evidence="6">
    <location>
        <begin position="170"/>
        <end position="189"/>
    </location>
</feature>
<feature type="transmembrane region" description="Helical" evidence="6">
    <location>
        <begin position="268"/>
        <end position="290"/>
    </location>
</feature>
<feature type="transmembrane region" description="Helical" evidence="6">
    <location>
        <begin position="342"/>
        <end position="360"/>
    </location>
</feature>
<sequence length="448" mass="48433">MREFGTGFFVKDDYARQPIPIPERRAWLLIALVWIGMGTDLVGASLGVYLSTGMTVKDAITSILISNIIMGVIGGLVSYIGGATGLSTAMISRFVFGEIGSRILSYSLFFMLLGFFAIQAGLFGESASYLILSLTGTEVSDQWLAVIGALLMTLTATLGFIVIERLSSIAVPLMLFLLGGLIGKISAHSPEHWFLVEPNTGITITMGSAISMVVGSWIGMCVISPDIARWARTKKTAFLSGFVGLFIGNSMMMSAAVIMSRITGADNVIQVMVGVGWGAWAVVILILAQWTTNDNNLYSGGLSMSNIFRSVPKSMLTLGIGLFGAFLTYIKLVDSLVEFVNILALVFAPVAAIYIIEYFLLNRARFLFVFIQNKKIARIYWVPMISWFTSSLVGLMTMTKEEGGLELFTLTGAAGIDAFVVAAVMHLVVGKSAQMLFNKKEEAEPIDA</sequence>
<feature type="transmembrane region" description="Helical" evidence="6">
    <location>
        <begin position="201"/>
        <end position="224"/>
    </location>
</feature>
<keyword evidence="8" id="KW-1185">Reference proteome</keyword>
<evidence type="ECO:0000313" key="7">
    <source>
        <dbReference type="EMBL" id="PTM54714.1"/>
    </source>
</evidence>
<evidence type="ECO:0000256" key="2">
    <source>
        <dbReference type="ARBA" id="ARBA00008974"/>
    </source>
</evidence>
<dbReference type="Proteomes" id="UP000241639">
    <property type="component" value="Unassembled WGS sequence"/>
</dbReference>
<feature type="transmembrane region" description="Helical" evidence="6">
    <location>
        <begin position="26"/>
        <end position="50"/>
    </location>
</feature>
<feature type="transmembrane region" description="Helical" evidence="6">
    <location>
        <begin position="62"/>
        <end position="82"/>
    </location>
</feature>
<evidence type="ECO:0000256" key="1">
    <source>
        <dbReference type="ARBA" id="ARBA00004141"/>
    </source>
</evidence>
<evidence type="ECO:0000256" key="6">
    <source>
        <dbReference type="SAM" id="Phobius"/>
    </source>
</evidence>
<proteinExistence type="inferred from homology"/>
<feature type="transmembrane region" description="Helical" evidence="6">
    <location>
        <begin position="410"/>
        <end position="430"/>
    </location>
</feature>
<dbReference type="PANTHER" id="PTHR30569:SF0">
    <property type="entry name" value="CYTOSINE PERMEASE"/>
    <property type="match status" value="1"/>
</dbReference>
<feature type="transmembrane region" description="Helical" evidence="6">
    <location>
        <begin position="236"/>
        <end position="262"/>
    </location>
</feature>
<dbReference type="GO" id="GO:0005886">
    <property type="term" value="C:plasma membrane"/>
    <property type="evidence" value="ECO:0007669"/>
    <property type="project" value="TreeGrafter"/>
</dbReference>
<accession>A0A2T4Z1R9</accession>